<evidence type="ECO:0000313" key="1">
    <source>
        <dbReference type="EMBL" id="SDS07314.1"/>
    </source>
</evidence>
<name>A0A1H1P830_9FLAO</name>
<dbReference type="PROSITE" id="PS51257">
    <property type="entry name" value="PROKAR_LIPOPROTEIN"/>
    <property type="match status" value="1"/>
</dbReference>
<evidence type="ECO:0000313" key="2">
    <source>
        <dbReference type="Proteomes" id="UP000198963"/>
    </source>
</evidence>
<gene>
    <name evidence="1" type="ORF">SAMN04489797_0802</name>
</gene>
<sequence>MRYIYLLIILSLFSCNNERTLLLPEIENADITEVLDVSPAYIFYDESQPDSTLLNRKNLIITTNWLVNVDKRLTLQQAIPHIKFLQDKKRNAEMHKNEDAKNYFTCHDTSIGNLGFLEFTDVVFKEKIKIDTVYHKYNMPTEENLKRIGGFHASSTIPLIFKDGNHFKIGEQNLIIDELKNELDKLTEINFIGIHLQLYFNKNLSFQDYISIKRKVNSLTSDLISMDFNEFIY</sequence>
<accession>A0A1H1P830</accession>
<dbReference type="STRING" id="1249933.SAMN04489797_0802"/>
<dbReference type="EMBL" id="LT629774">
    <property type="protein sequence ID" value="SDS07314.1"/>
    <property type="molecule type" value="Genomic_DNA"/>
</dbReference>
<dbReference type="AlphaFoldDB" id="A0A1H1P830"/>
<dbReference type="RefSeq" id="WP_092444490.1">
    <property type="nucleotide sequence ID" value="NZ_LT629774.1"/>
</dbReference>
<organism evidence="1 2">
    <name type="scientific">Winogradskyella sediminis</name>
    <dbReference type="NCBI Taxonomy" id="1382466"/>
    <lineage>
        <taxon>Bacteria</taxon>
        <taxon>Pseudomonadati</taxon>
        <taxon>Bacteroidota</taxon>
        <taxon>Flavobacteriia</taxon>
        <taxon>Flavobacteriales</taxon>
        <taxon>Flavobacteriaceae</taxon>
        <taxon>Winogradskyella</taxon>
    </lineage>
</organism>
<keyword evidence="2" id="KW-1185">Reference proteome</keyword>
<dbReference type="Proteomes" id="UP000198963">
    <property type="component" value="Chromosome I"/>
</dbReference>
<reference evidence="1 2" key="1">
    <citation type="submission" date="2016-10" db="EMBL/GenBank/DDBJ databases">
        <authorList>
            <person name="Varghese N."/>
            <person name="Submissions S."/>
        </authorList>
    </citation>
    <scope>NUCLEOTIDE SEQUENCE [LARGE SCALE GENOMIC DNA]</scope>
    <source>
        <strain evidence="1 2">RHA_55</strain>
    </source>
</reference>
<protein>
    <submittedName>
        <fullName evidence="1">Uncharacterized protein</fullName>
    </submittedName>
</protein>
<proteinExistence type="predicted"/>